<gene>
    <name evidence="6" type="ORF">SAMN04488004_1422</name>
</gene>
<evidence type="ECO:0000256" key="4">
    <source>
        <dbReference type="SAM" id="Coils"/>
    </source>
</evidence>
<dbReference type="Pfam" id="PF07730">
    <property type="entry name" value="HisKA_3"/>
    <property type="match status" value="1"/>
</dbReference>
<dbReference type="GO" id="GO:0016020">
    <property type="term" value="C:membrane"/>
    <property type="evidence" value="ECO:0007669"/>
    <property type="project" value="InterPro"/>
</dbReference>
<reference evidence="6 7" key="1">
    <citation type="submission" date="2016-10" db="EMBL/GenBank/DDBJ databases">
        <authorList>
            <person name="de Groot N.N."/>
        </authorList>
    </citation>
    <scope>NUCLEOTIDE SEQUENCE [LARGE SCALE GENOMIC DNA]</scope>
    <source>
        <strain evidence="6 7">DSM 16199</strain>
    </source>
</reference>
<dbReference type="RefSeq" id="WP_090191980.1">
    <property type="nucleotide sequence ID" value="NZ_FOTF01000042.1"/>
</dbReference>
<evidence type="ECO:0000259" key="5">
    <source>
        <dbReference type="PROSITE" id="PS50109"/>
    </source>
</evidence>
<evidence type="ECO:0000313" key="7">
    <source>
        <dbReference type="Proteomes" id="UP000199550"/>
    </source>
</evidence>
<dbReference type="SUPFAM" id="SSF55874">
    <property type="entry name" value="ATPase domain of HSP90 chaperone/DNA topoisomerase II/histidine kinase"/>
    <property type="match status" value="1"/>
</dbReference>
<proteinExistence type="predicted"/>
<protein>
    <submittedName>
        <fullName evidence="6">Histidine kinase-, DNA gyrase B-, and HSP90-like ATPase</fullName>
    </submittedName>
</protein>
<dbReference type="Gene3D" id="3.30.565.10">
    <property type="entry name" value="Histidine kinase-like ATPase, C-terminal domain"/>
    <property type="match status" value="1"/>
</dbReference>
<feature type="coiled-coil region" evidence="4">
    <location>
        <begin position="223"/>
        <end position="257"/>
    </location>
</feature>
<sequence length="464" mass="50586">MMTAKSHRIGRILRSLSVQFLLAGGVVLLVGAYAVGTWVTDRIERGVVQNSGASAALYIESLLPNQTRGAEGSASVSEDAQLVLRQAFQKGILSERVVTYTIWSETGEVLDSFRPEQRGLQYEPSEALLQAWAGDVASRFQTLQAQADHPEATVGVPLLEVYVPIRDANTGEVLAVVEFYQRAERLAEELAKARRESWTLVARIFGLSGAFLFVIVHAGSRLIERQREQLRSQLLESHELSKNNDALRKRVSQAAQRSTAQSEKIMQRIGQDLHDGVAQHLSLVSLRLEGAGLGPSKDAETIMQSLKNAMKELREISRGLSLPDLATLDLRECAAQAVTEHNKAHESNAQFVDQSVGSVHVNDATKLCVYRFLQESLSNAARHAVASSITVELNVEDDWIDVLVSDNGRGFAPDELLGVRDDGGQGLLGLSDRAATLGGAFVIASHPGNGTQARLRLPIWEDDA</sequence>
<dbReference type="InterPro" id="IPR011712">
    <property type="entry name" value="Sig_transdc_His_kin_sub3_dim/P"/>
</dbReference>
<keyword evidence="2 6" id="KW-0418">Kinase</keyword>
<name>A0A1I4JPG0_9RHOB</name>
<dbReference type="Pfam" id="PF02518">
    <property type="entry name" value="HATPase_c"/>
    <property type="match status" value="1"/>
</dbReference>
<dbReference type="GO" id="GO:0046983">
    <property type="term" value="F:protein dimerization activity"/>
    <property type="evidence" value="ECO:0007669"/>
    <property type="project" value="InterPro"/>
</dbReference>
<dbReference type="OrthoDB" id="9778496at2"/>
<evidence type="ECO:0000256" key="2">
    <source>
        <dbReference type="ARBA" id="ARBA00022777"/>
    </source>
</evidence>
<evidence type="ECO:0000256" key="1">
    <source>
        <dbReference type="ARBA" id="ARBA00022679"/>
    </source>
</evidence>
<dbReference type="GO" id="GO:0000155">
    <property type="term" value="F:phosphorelay sensor kinase activity"/>
    <property type="evidence" value="ECO:0007669"/>
    <property type="project" value="InterPro"/>
</dbReference>
<organism evidence="6 7">
    <name type="scientific">Loktanella salsilacus</name>
    <dbReference type="NCBI Taxonomy" id="195913"/>
    <lineage>
        <taxon>Bacteria</taxon>
        <taxon>Pseudomonadati</taxon>
        <taxon>Pseudomonadota</taxon>
        <taxon>Alphaproteobacteria</taxon>
        <taxon>Rhodobacterales</taxon>
        <taxon>Roseobacteraceae</taxon>
        <taxon>Loktanella</taxon>
    </lineage>
</organism>
<dbReference type="InterPro" id="IPR050482">
    <property type="entry name" value="Sensor_HK_TwoCompSys"/>
</dbReference>
<keyword evidence="4" id="KW-0175">Coiled coil</keyword>
<dbReference type="InterPro" id="IPR003594">
    <property type="entry name" value="HATPase_dom"/>
</dbReference>
<dbReference type="Proteomes" id="UP000199550">
    <property type="component" value="Unassembled WGS sequence"/>
</dbReference>
<dbReference type="EMBL" id="FOTF01000042">
    <property type="protein sequence ID" value="SFL68495.1"/>
    <property type="molecule type" value="Genomic_DNA"/>
</dbReference>
<keyword evidence="3" id="KW-0902">Two-component regulatory system</keyword>
<dbReference type="AlphaFoldDB" id="A0A1I4JPG0"/>
<feature type="domain" description="Histidine kinase" evidence="5">
    <location>
        <begin position="369"/>
        <end position="461"/>
    </location>
</feature>
<dbReference type="PANTHER" id="PTHR24421">
    <property type="entry name" value="NITRATE/NITRITE SENSOR PROTEIN NARX-RELATED"/>
    <property type="match status" value="1"/>
</dbReference>
<dbReference type="InterPro" id="IPR036890">
    <property type="entry name" value="HATPase_C_sf"/>
</dbReference>
<keyword evidence="1" id="KW-0808">Transferase</keyword>
<accession>A0A1I4JPG0</accession>
<keyword evidence="7" id="KW-1185">Reference proteome</keyword>
<evidence type="ECO:0000313" key="6">
    <source>
        <dbReference type="EMBL" id="SFL68495.1"/>
    </source>
</evidence>
<evidence type="ECO:0000256" key="3">
    <source>
        <dbReference type="ARBA" id="ARBA00023012"/>
    </source>
</evidence>
<dbReference type="InterPro" id="IPR005467">
    <property type="entry name" value="His_kinase_dom"/>
</dbReference>
<dbReference type="PROSITE" id="PS50109">
    <property type="entry name" value="HIS_KIN"/>
    <property type="match status" value="1"/>
</dbReference>
<dbReference type="STRING" id="195913.SAMN04488004_1422"/>
<dbReference type="CDD" id="cd16917">
    <property type="entry name" value="HATPase_UhpB-NarQ-NarX-like"/>
    <property type="match status" value="1"/>
</dbReference>
<dbReference type="Gene3D" id="1.20.5.1930">
    <property type="match status" value="1"/>
</dbReference>